<dbReference type="InterPro" id="IPR050494">
    <property type="entry name" value="Ser_Thr_dual-spec_kinase"/>
</dbReference>
<keyword evidence="4 8" id="KW-0418">Kinase</keyword>
<sequence>MGLSMDLIHGTTTLHARYLFLREVGHGISSTVLLALDTTTKSHVALKVLFPELRVAGDLERALLASVAERDPDHHVPIVACLDAFTYMGCLVLVLELLGPPIFARPITIDEASLMDAARQPNACHAAPHMDMSSLRCVVAQTCAALSVLHDMNVIHADLKPENILWEIDSRNRVKLVDYGNAIDSTAVQIVPPDHDFEIQTLLYRAPEVAMGVSVSCAIDLWSLGCIVLESVVGRPLFTASTNARLLAQMQQLTPRPLDEVRSIPTFLSFLTETQVLPCGLHWKAFRQQPTLPPISLDAICDAYAVDAIDGHLRSFLKALLEPHPSQRLTAKQAFFHPFLGAMFPFGHVFAAPAPRVPTEKRKQSLLRDALQMIESSHKLPRLKKEPRP</sequence>
<dbReference type="GO" id="GO:0005524">
    <property type="term" value="F:ATP binding"/>
    <property type="evidence" value="ECO:0007669"/>
    <property type="project" value="UniProtKB-UniRule"/>
</dbReference>
<feature type="domain" description="Protein kinase" evidence="7">
    <location>
        <begin position="18"/>
        <end position="340"/>
    </location>
</feature>
<evidence type="ECO:0000256" key="5">
    <source>
        <dbReference type="ARBA" id="ARBA00022840"/>
    </source>
</evidence>
<dbReference type="SMART" id="SM00220">
    <property type="entry name" value="S_TKc"/>
    <property type="match status" value="1"/>
</dbReference>
<dbReference type="PROSITE" id="PS00107">
    <property type="entry name" value="PROTEIN_KINASE_ATP"/>
    <property type="match status" value="1"/>
</dbReference>
<protein>
    <submittedName>
        <fullName evidence="8">Dual specificity protein kinase</fullName>
    </submittedName>
</protein>
<keyword evidence="1" id="KW-0723">Serine/threonine-protein kinase</keyword>
<dbReference type="PANTHER" id="PTHR24058">
    <property type="entry name" value="DUAL SPECIFICITY PROTEIN KINASE"/>
    <property type="match status" value="1"/>
</dbReference>
<dbReference type="PANTHER" id="PTHR24058:SF130">
    <property type="entry name" value="SERINE_THREONINE PROTEIN KINASES-RELATED"/>
    <property type="match status" value="1"/>
</dbReference>
<evidence type="ECO:0000313" key="9">
    <source>
        <dbReference type="Proteomes" id="UP000243579"/>
    </source>
</evidence>
<evidence type="ECO:0000256" key="6">
    <source>
        <dbReference type="PROSITE-ProRule" id="PRU10141"/>
    </source>
</evidence>
<dbReference type="Gene3D" id="3.30.200.20">
    <property type="entry name" value="Phosphorylase Kinase, domain 1"/>
    <property type="match status" value="1"/>
</dbReference>
<dbReference type="Pfam" id="PF00069">
    <property type="entry name" value="Pkinase"/>
    <property type="match status" value="1"/>
</dbReference>
<keyword evidence="9" id="KW-1185">Reference proteome</keyword>
<dbReference type="SUPFAM" id="SSF56112">
    <property type="entry name" value="Protein kinase-like (PK-like)"/>
    <property type="match status" value="1"/>
</dbReference>
<dbReference type="STRING" id="1202772.A0A1V9YK88"/>
<reference evidence="8 9" key="1">
    <citation type="journal article" date="2014" name="Genome Biol. Evol.">
        <title>The secreted proteins of Achlya hypogyna and Thraustotheca clavata identify the ancestral oomycete secretome and reveal gene acquisitions by horizontal gene transfer.</title>
        <authorList>
            <person name="Misner I."/>
            <person name="Blouin N."/>
            <person name="Leonard G."/>
            <person name="Richards T.A."/>
            <person name="Lane C.E."/>
        </authorList>
    </citation>
    <scope>NUCLEOTIDE SEQUENCE [LARGE SCALE GENOMIC DNA]</scope>
    <source>
        <strain evidence="8 9">ATCC 48635</strain>
    </source>
</reference>
<keyword evidence="5 6" id="KW-0067">ATP-binding</keyword>
<dbReference type="InterPro" id="IPR011009">
    <property type="entry name" value="Kinase-like_dom_sf"/>
</dbReference>
<comment type="caution">
    <text evidence="8">The sequence shown here is derived from an EMBL/GenBank/DDBJ whole genome shotgun (WGS) entry which is preliminary data.</text>
</comment>
<keyword evidence="3 6" id="KW-0547">Nucleotide-binding</keyword>
<dbReference type="Gene3D" id="1.10.510.10">
    <property type="entry name" value="Transferase(Phosphotransferase) domain 1"/>
    <property type="match status" value="1"/>
</dbReference>
<dbReference type="PROSITE" id="PS50011">
    <property type="entry name" value="PROTEIN_KINASE_DOM"/>
    <property type="match status" value="1"/>
</dbReference>
<evidence type="ECO:0000313" key="8">
    <source>
        <dbReference type="EMBL" id="OQR86128.1"/>
    </source>
</evidence>
<evidence type="ECO:0000256" key="3">
    <source>
        <dbReference type="ARBA" id="ARBA00022741"/>
    </source>
</evidence>
<proteinExistence type="predicted"/>
<dbReference type="InterPro" id="IPR017441">
    <property type="entry name" value="Protein_kinase_ATP_BS"/>
</dbReference>
<gene>
    <name evidence="8" type="ORF">ACHHYP_10935</name>
</gene>
<evidence type="ECO:0000256" key="2">
    <source>
        <dbReference type="ARBA" id="ARBA00022679"/>
    </source>
</evidence>
<dbReference type="OrthoDB" id="9332038at2759"/>
<evidence type="ECO:0000259" key="7">
    <source>
        <dbReference type="PROSITE" id="PS50011"/>
    </source>
</evidence>
<evidence type="ECO:0000256" key="1">
    <source>
        <dbReference type="ARBA" id="ARBA00022527"/>
    </source>
</evidence>
<organism evidence="8 9">
    <name type="scientific">Achlya hypogyna</name>
    <name type="common">Oomycete</name>
    <name type="synonym">Protoachlya hypogyna</name>
    <dbReference type="NCBI Taxonomy" id="1202772"/>
    <lineage>
        <taxon>Eukaryota</taxon>
        <taxon>Sar</taxon>
        <taxon>Stramenopiles</taxon>
        <taxon>Oomycota</taxon>
        <taxon>Saprolegniomycetes</taxon>
        <taxon>Saprolegniales</taxon>
        <taxon>Achlyaceae</taxon>
        <taxon>Achlya</taxon>
    </lineage>
</organism>
<feature type="binding site" evidence="6">
    <location>
        <position position="47"/>
    </location>
    <ligand>
        <name>ATP</name>
        <dbReference type="ChEBI" id="CHEBI:30616"/>
    </ligand>
</feature>
<keyword evidence="2" id="KW-0808">Transferase</keyword>
<dbReference type="EMBL" id="JNBR01001528">
    <property type="protein sequence ID" value="OQR86128.1"/>
    <property type="molecule type" value="Genomic_DNA"/>
</dbReference>
<name>A0A1V9YK88_ACHHY</name>
<evidence type="ECO:0000256" key="4">
    <source>
        <dbReference type="ARBA" id="ARBA00022777"/>
    </source>
</evidence>
<accession>A0A1V9YK88</accession>
<dbReference type="InterPro" id="IPR000719">
    <property type="entry name" value="Prot_kinase_dom"/>
</dbReference>
<dbReference type="Proteomes" id="UP000243579">
    <property type="component" value="Unassembled WGS sequence"/>
</dbReference>
<dbReference type="GO" id="GO:0004674">
    <property type="term" value="F:protein serine/threonine kinase activity"/>
    <property type="evidence" value="ECO:0007669"/>
    <property type="project" value="UniProtKB-KW"/>
</dbReference>
<dbReference type="AlphaFoldDB" id="A0A1V9YK88"/>